<organism evidence="1 2">
    <name type="scientific">Sulfuriferula multivorans</name>
    <dbReference type="NCBI Taxonomy" id="1559896"/>
    <lineage>
        <taxon>Bacteria</taxon>
        <taxon>Pseudomonadati</taxon>
        <taxon>Pseudomonadota</taxon>
        <taxon>Betaproteobacteria</taxon>
        <taxon>Nitrosomonadales</taxon>
        <taxon>Sulfuricellaceae</taxon>
        <taxon>Sulfuriferula</taxon>
    </lineage>
</organism>
<dbReference type="RefSeq" id="WP_124705241.1">
    <property type="nucleotide sequence ID" value="NZ_BGOW01000020.1"/>
</dbReference>
<proteinExistence type="predicted"/>
<dbReference type="Proteomes" id="UP000286806">
    <property type="component" value="Unassembled WGS sequence"/>
</dbReference>
<keyword evidence="2" id="KW-1185">Reference proteome</keyword>
<dbReference type="EMBL" id="BGOW01000020">
    <property type="protein sequence ID" value="GBL46454.1"/>
    <property type="molecule type" value="Genomic_DNA"/>
</dbReference>
<dbReference type="AlphaFoldDB" id="A0A401JFS3"/>
<name>A0A401JFS3_9PROT</name>
<accession>A0A401JFS3</accession>
<evidence type="ECO:0000313" key="2">
    <source>
        <dbReference type="Proteomes" id="UP000286806"/>
    </source>
</evidence>
<sequence length="65" mass="7480">MTYEEYLDEVTTLITELFGLSDDAAIKLVMQAQADDFFVQHDEVPALRNQDQAQRDATSIFKRKV</sequence>
<evidence type="ECO:0000313" key="1">
    <source>
        <dbReference type="EMBL" id="GBL46454.1"/>
    </source>
</evidence>
<dbReference type="OrthoDB" id="8564334at2"/>
<comment type="caution">
    <text evidence="1">The sequence shown here is derived from an EMBL/GenBank/DDBJ whole genome shotgun (WGS) entry which is preliminary data.</text>
</comment>
<gene>
    <name evidence="1" type="ORF">SFMTTN_2268</name>
</gene>
<reference evidence="1 2" key="1">
    <citation type="journal article" date="2019" name="Front. Microbiol.">
        <title>Genomes of Neutrophilic Sulfur-Oxidizing Chemolithoautotrophs Representing 9 Proteobacterial Species From 8 Genera.</title>
        <authorList>
            <person name="Watanabe T."/>
            <person name="Kojima H."/>
            <person name="Umezawa K."/>
            <person name="Hori C."/>
            <person name="Takasuka T.E."/>
            <person name="Kato Y."/>
            <person name="Fukui M."/>
        </authorList>
    </citation>
    <scope>NUCLEOTIDE SEQUENCE [LARGE SCALE GENOMIC DNA]</scope>
    <source>
        <strain evidence="1 2">TTN</strain>
    </source>
</reference>
<protein>
    <submittedName>
        <fullName evidence="1">Uncharacterized protein</fullName>
    </submittedName>
</protein>